<evidence type="ECO:0000256" key="8">
    <source>
        <dbReference type="ARBA" id="ARBA00022982"/>
    </source>
</evidence>
<keyword evidence="9 12" id="KW-1133">Transmembrane helix</keyword>
<dbReference type="GO" id="GO:0019646">
    <property type="term" value="P:aerobic electron transport chain"/>
    <property type="evidence" value="ECO:0007669"/>
    <property type="project" value="TreeGrafter"/>
</dbReference>
<dbReference type="GO" id="GO:0005886">
    <property type="term" value="C:plasma membrane"/>
    <property type="evidence" value="ECO:0007669"/>
    <property type="project" value="UniProtKB-SubCell"/>
</dbReference>
<keyword evidence="3" id="KW-0813">Transport</keyword>
<gene>
    <name evidence="13" type="ORF">Airi02_103820</name>
</gene>
<evidence type="ECO:0000256" key="4">
    <source>
        <dbReference type="ARBA" id="ARBA00022475"/>
    </source>
</evidence>
<keyword evidence="4" id="KW-1003">Cell membrane</keyword>
<protein>
    <submittedName>
        <fullName evidence="13">Cytochrome c oxidase assembly protein</fullName>
    </submittedName>
</protein>
<reference evidence="13" key="1">
    <citation type="submission" date="2023-03" db="EMBL/GenBank/DDBJ databases">
        <title>Actinoallomurus iriomotensis NBRC 103684.</title>
        <authorList>
            <person name="Ichikawa N."/>
            <person name="Sato H."/>
            <person name="Tonouchi N."/>
        </authorList>
    </citation>
    <scope>NUCLEOTIDE SEQUENCE</scope>
    <source>
        <strain evidence="13">NBRC 103684</strain>
    </source>
</reference>
<proteinExistence type="inferred from homology"/>
<evidence type="ECO:0000256" key="1">
    <source>
        <dbReference type="ARBA" id="ARBA00004651"/>
    </source>
</evidence>
<dbReference type="Proteomes" id="UP001165074">
    <property type="component" value="Unassembled WGS sequence"/>
</dbReference>
<feature type="transmembrane region" description="Helical" evidence="12">
    <location>
        <begin position="224"/>
        <end position="242"/>
    </location>
</feature>
<keyword evidence="10" id="KW-0408">Iron</keyword>
<keyword evidence="6 12" id="KW-0812">Transmembrane</keyword>
<feature type="transmembrane region" description="Helical" evidence="12">
    <location>
        <begin position="160"/>
        <end position="182"/>
    </location>
</feature>
<dbReference type="GO" id="GO:0070069">
    <property type="term" value="C:cytochrome complex"/>
    <property type="evidence" value="ECO:0007669"/>
    <property type="project" value="TreeGrafter"/>
</dbReference>
<dbReference type="NCBIfam" id="TIGR00203">
    <property type="entry name" value="cydB"/>
    <property type="match status" value="1"/>
</dbReference>
<evidence type="ECO:0000256" key="12">
    <source>
        <dbReference type="SAM" id="Phobius"/>
    </source>
</evidence>
<evidence type="ECO:0000256" key="7">
    <source>
        <dbReference type="ARBA" id="ARBA00022723"/>
    </source>
</evidence>
<accession>A0A9W6W6H0</accession>
<comment type="similarity">
    <text evidence="2">Belongs to the cytochrome ubiquinol oxidase subunit 2 family.</text>
</comment>
<dbReference type="RefSeq" id="WP_285584668.1">
    <property type="nucleotide sequence ID" value="NZ_BSTK01000029.1"/>
</dbReference>
<sequence length="341" mass="36952">MALTTVWFILIAFLWTGYFFLEGFDFGVGVLLPVLGRDEAERRVILTTIGPVWDGNEVWFIVAGGATFAAFPEWYATLFSGFYLPLLVILLALIVRAVALEYRGKRDDAPWRRRWDRALFWGSLVPAFLWGVAFANLVRGVPLDAAHEYAGTVVDLLNPYALLGGLATLTLFVLHGAVFVALKTTGEVRRRAGRVARLAVVAAIVAGGAYLLLTQLLYGKPVTWPAVVAAALALAGAALANARGREGWAFAGTGAAIVLAVVTMFLALFPYVMPSTIAAANGLTTSNAAASPYTLKIMTIVALAITPMVLLYQGWTYWVFRRRIGVPPTPRQPQASPRPVR</sequence>
<dbReference type="EMBL" id="BSTK01000029">
    <property type="protein sequence ID" value="GLY92454.1"/>
    <property type="molecule type" value="Genomic_DNA"/>
</dbReference>
<dbReference type="PIRSF" id="PIRSF000267">
    <property type="entry name" value="Cyt_oxidse_sub2"/>
    <property type="match status" value="1"/>
</dbReference>
<keyword evidence="5" id="KW-0349">Heme</keyword>
<evidence type="ECO:0000256" key="3">
    <source>
        <dbReference type="ARBA" id="ARBA00022448"/>
    </source>
</evidence>
<dbReference type="Pfam" id="PF02322">
    <property type="entry name" value="Cyt_bd_oxida_II"/>
    <property type="match status" value="1"/>
</dbReference>
<evidence type="ECO:0000256" key="5">
    <source>
        <dbReference type="ARBA" id="ARBA00022617"/>
    </source>
</evidence>
<feature type="transmembrane region" description="Helical" evidence="12">
    <location>
        <begin position="119"/>
        <end position="140"/>
    </location>
</feature>
<evidence type="ECO:0000256" key="9">
    <source>
        <dbReference type="ARBA" id="ARBA00022989"/>
    </source>
</evidence>
<feature type="transmembrane region" description="Helical" evidence="12">
    <location>
        <begin position="249"/>
        <end position="273"/>
    </location>
</feature>
<feature type="transmembrane region" description="Helical" evidence="12">
    <location>
        <begin position="82"/>
        <end position="99"/>
    </location>
</feature>
<comment type="caution">
    <text evidence="13">The sequence shown here is derived from an EMBL/GenBank/DDBJ whole genome shotgun (WGS) entry which is preliminary data.</text>
</comment>
<dbReference type="GO" id="GO:0046872">
    <property type="term" value="F:metal ion binding"/>
    <property type="evidence" value="ECO:0007669"/>
    <property type="project" value="UniProtKB-KW"/>
</dbReference>
<dbReference type="GO" id="GO:0016682">
    <property type="term" value="F:oxidoreductase activity, acting on diphenols and related substances as donors, oxygen as acceptor"/>
    <property type="evidence" value="ECO:0007669"/>
    <property type="project" value="TreeGrafter"/>
</dbReference>
<keyword evidence="11 12" id="KW-0472">Membrane</keyword>
<dbReference type="GO" id="GO:0009055">
    <property type="term" value="F:electron transfer activity"/>
    <property type="evidence" value="ECO:0007669"/>
    <property type="project" value="TreeGrafter"/>
</dbReference>
<organism evidence="13 14">
    <name type="scientific">Actinoallomurus iriomotensis</name>
    <dbReference type="NCBI Taxonomy" id="478107"/>
    <lineage>
        <taxon>Bacteria</taxon>
        <taxon>Bacillati</taxon>
        <taxon>Actinomycetota</taxon>
        <taxon>Actinomycetes</taxon>
        <taxon>Streptosporangiales</taxon>
        <taxon>Thermomonosporaceae</taxon>
        <taxon>Actinoallomurus</taxon>
    </lineage>
</organism>
<evidence type="ECO:0000313" key="13">
    <source>
        <dbReference type="EMBL" id="GLY92454.1"/>
    </source>
</evidence>
<evidence type="ECO:0000256" key="10">
    <source>
        <dbReference type="ARBA" id="ARBA00023004"/>
    </source>
</evidence>
<keyword evidence="7" id="KW-0479">Metal-binding</keyword>
<comment type="subcellular location">
    <subcellularLocation>
        <location evidence="1">Cell membrane</location>
        <topology evidence="1">Multi-pass membrane protein</topology>
    </subcellularLocation>
</comment>
<dbReference type="AlphaFoldDB" id="A0A9W6W6H0"/>
<feature type="transmembrane region" description="Helical" evidence="12">
    <location>
        <begin position="6"/>
        <end position="36"/>
    </location>
</feature>
<keyword evidence="14" id="KW-1185">Reference proteome</keyword>
<evidence type="ECO:0000256" key="11">
    <source>
        <dbReference type="ARBA" id="ARBA00023136"/>
    </source>
</evidence>
<dbReference type="InterPro" id="IPR003317">
    <property type="entry name" value="Cyt-d_oxidase_su2"/>
</dbReference>
<evidence type="ECO:0000256" key="6">
    <source>
        <dbReference type="ARBA" id="ARBA00022692"/>
    </source>
</evidence>
<keyword evidence="8" id="KW-0249">Electron transport</keyword>
<dbReference type="PANTHER" id="PTHR43141:SF5">
    <property type="entry name" value="CYTOCHROME BD-I UBIQUINOL OXIDASE SUBUNIT 2"/>
    <property type="match status" value="1"/>
</dbReference>
<feature type="transmembrane region" description="Helical" evidence="12">
    <location>
        <begin position="194"/>
        <end position="218"/>
    </location>
</feature>
<evidence type="ECO:0000256" key="2">
    <source>
        <dbReference type="ARBA" id="ARBA00007543"/>
    </source>
</evidence>
<dbReference type="PANTHER" id="PTHR43141">
    <property type="entry name" value="CYTOCHROME BD2 SUBUNIT II"/>
    <property type="match status" value="1"/>
</dbReference>
<feature type="transmembrane region" description="Helical" evidence="12">
    <location>
        <begin position="293"/>
        <end position="312"/>
    </location>
</feature>
<evidence type="ECO:0000313" key="14">
    <source>
        <dbReference type="Proteomes" id="UP001165074"/>
    </source>
</evidence>
<name>A0A9W6W6H0_9ACTN</name>